<comment type="caution">
    <text evidence="9">The sequence shown here is derived from an EMBL/GenBank/DDBJ whole genome shotgun (WGS) entry which is preliminary data.</text>
</comment>
<keyword evidence="5 7" id="KW-0805">Transcription regulation</keyword>
<reference evidence="9 10" key="1">
    <citation type="submission" date="2017-11" db="EMBL/GenBank/DDBJ databases">
        <title>Comparative genomic analysis of Holospora spp., intranuclear symbionts of paramecia.</title>
        <authorList>
            <person name="Garushyants S.K."/>
            <person name="Beliavskaya A."/>
            <person name="Malko D.B."/>
            <person name="Logacheva M.D."/>
            <person name="Rautian M.S."/>
            <person name="Gelfand M.S."/>
        </authorList>
    </citation>
    <scope>NUCLEOTIDE SEQUENCE [LARGE SCALE GENOMIC DNA]</scope>
    <source>
        <strain evidence="10">02AZ16</strain>
    </source>
</reference>
<dbReference type="Gene3D" id="3.30.300.20">
    <property type="match status" value="2"/>
</dbReference>
<dbReference type="InterPro" id="IPR010995">
    <property type="entry name" value="DNA_repair_Rad51/TF_NusA_a-hlx"/>
</dbReference>
<dbReference type="HAMAP" id="MF_00945_B">
    <property type="entry name" value="NusA_B"/>
    <property type="match status" value="1"/>
</dbReference>
<sequence>MSVYNIGPLLLKEIDGLAREKFLEKEVLLPIFELAFTKVYAKHYGLKNDIRVSINPETGDMCLKRHRLIAQEITCPFRQIHFQELPLTSQGEIINGEWVEPLPLLELSRSDVASVLKVLQHETQEMERKVQYEEFKSRVGEMVSVTVKRLEGRNVIVDLGRAEGMILRRELLKWENYSINDRLKAYIYAVRREPHGPQIFLSRTHSGFLHELFVREVDEIAQGLIEIKGIARDPGSRAKVAVFAYNFTSKGRNFSPVGTCVGIRGNRVKAIQEELKGEQIDVVLWSQETPEFIVNALSSVEVLKVVVEKGTNQYTVVVPDGQKNLAIGREGQNVSLVCKLTGSNINIMSASEEQQKRSADLQERMGLFIQRLDLDEFLAHFLVLQGFESLQDIASTPQEELMQLEGFTLEIAQELRERVLEALEEEEKNYKDKFIKNKGDPQVLALCSPYMLDALVANGILTLKDFSQLSLDELEGYLTGVRHGMTSQDLGDLIMQARALCAPDSDSTIVQKE</sequence>
<dbReference type="CDD" id="cd02134">
    <property type="entry name" value="KH-II_NusA_rpt1"/>
    <property type="match status" value="1"/>
</dbReference>
<dbReference type="SUPFAM" id="SSF50249">
    <property type="entry name" value="Nucleic acid-binding proteins"/>
    <property type="match status" value="1"/>
</dbReference>
<accession>A0A2S5RAN6</accession>
<dbReference type="PANTHER" id="PTHR22648:SF0">
    <property type="entry name" value="TRANSCRIPTION TERMINATION_ANTITERMINATION PROTEIN NUSA"/>
    <property type="match status" value="1"/>
</dbReference>
<dbReference type="Pfam" id="PF13184">
    <property type="entry name" value="KH_NusA_1st"/>
    <property type="match status" value="1"/>
</dbReference>
<dbReference type="InterPro" id="IPR010213">
    <property type="entry name" value="TF_NusA"/>
</dbReference>
<gene>
    <name evidence="7" type="primary">nusA</name>
    <name evidence="9" type="ORF">HCUR_00376</name>
</gene>
<dbReference type="InterPro" id="IPR012340">
    <property type="entry name" value="NA-bd_OB-fold"/>
</dbReference>
<evidence type="ECO:0000256" key="2">
    <source>
        <dbReference type="ARBA" id="ARBA00022490"/>
    </source>
</evidence>
<dbReference type="NCBIfam" id="TIGR01953">
    <property type="entry name" value="NusA"/>
    <property type="match status" value="1"/>
</dbReference>
<dbReference type="SUPFAM" id="SSF54814">
    <property type="entry name" value="Prokaryotic type KH domain (KH-domain type II)"/>
    <property type="match status" value="2"/>
</dbReference>
<protein>
    <recommendedName>
        <fullName evidence="7">Transcription termination/antitermination protein NusA</fullName>
    </recommendedName>
</protein>
<dbReference type="GO" id="GO:0031564">
    <property type="term" value="P:transcription antitermination"/>
    <property type="evidence" value="ECO:0007669"/>
    <property type="project" value="UniProtKB-UniRule"/>
</dbReference>
<comment type="function">
    <text evidence="7">Participates in both transcription termination and antitermination.</text>
</comment>
<dbReference type="CDD" id="cd04455">
    <property type="entry name" value="S1_NusA"/>
    <property type="match status" value="1"/>
</dbReference>
<dbReference type="InterPro" id="IPR025249">
    <property type="entry name" value="TF_NusA_KH_1st"/>
</dbReference>
<dbReference type="GO" id="GO:0005829">
    <property type="term" value="C:cytosol"/>
    <property type="evidence" value="ECO:0007669"/>
    <property type="project" value="TreeGrafter"/>
</dbReference>
<proteinExistence type="inferred from homology"/>
<evidence type="ECO:0000313" key="9">
    <source>
        <dbReference type="EMBL" id="PPE04185.1"/>
    </source>
</evidence>
<dbReference type="InterPro" id="IPR058582">
    <property type="entry name" value="KH_NusA_2nd"/>
</dbReference>
<dbReference type="SUPFAM" id="SSF69705">
    <property type="entry name" value="Transcription factor NusA, N-terminal domain"/>
    <property type="match status" value="1"/>
</dbReference>
<dbReference type="Gene3D" id="1.10.150.20">
    <property type="entry name" value="5' to 3' exonuclease, C-terminal subdomain"/>
    <property type="match status" value="2"/>
</dbReference>
<dbReference type="SUPFAM" id="SSF47794">
    <property type="entry name" value="Rad51 N-terminal domain-like"/>
    <property type="match status" value="1"/>
</dbReference>
<evidence type="ECO:0000256" key="7">
    <source>
        <dbReference type="HAMAP-Rule" id="MF_00945"/>
    </source>
</evidence>
<evidence type="ECO:0000259" key="8">
    <source>
        <dbReference type="PROSITE" id="PS50126"/>
    </source>
</evidence>
<keyword evidence="10" id="KW-1185">Reference proteome</keyword>
<dbReference type="InterPro" id="IPR036555">
    <property type="entry name" value="NusA_N_sf"/>
</dbReference>
<evidence type="ECO:0000256" key="6">
    <source>
        <dbReference type="ARBA" id="ARBA00023163"/>
    </source>
</evidence>
<keyword evidence="3 7" id="KW-0889">Transcription antitermination</keyword>
<dbReference type="GO" id="GO:0003723">
    <property type="term" value="F:RNA binding"/>
    <property type="evidence" value="ECO:0007669"/>
    <property type="project" value="UniProtKB-UniRule"/>
</dbReference>
<comment type="subcellular location">
    <subcellularLocation>
        <location evidence="7">Cytoplasm</location>
    </subcellularLocation>
</comment>
<dbReference type="InterPro" id="IPR030842">
    <property type="entry name" value="TF_NusA_bacterial"/>
</dbReference>
<keyword evidence="1 7" id="KW-0806">Transcription termination</keyword>
<dbReference type="Gene3D" id="3.30.1480.10">
    <property type="entry name" value="NusA, N-terminal domain"/>
    <property type="match status" value="1"/>
</dbReference>
<name>A0A2S5RAN6_9PROT</name>
<dbReference type="EMBL" id="PHHC01000078">
    <property type="protein sequence ID" value="PPE04185.1"/>
    <property type="molecule type" value="Genomic_DNA"/>
</dbReference>
<feature type="domain" description="S1 motif" evidence="8">
    <location>
        <begin position="140"/>
        <end position="204"/>
    </location>
</feature>
<comment type="similarity">
    <text evidence="7">Belongs to the NusA family.</text>
</comment>
<dbReference type="InterPro" id="IPR015946">
    <property type="entry name" value="KH_dom-like_a/b"/>
</dbReference>
<dbReference type="OrthoDB" id="9807233at2"/>
<evidence type="ECO:0000256" key="1">
    <source>
        <dbReference type="ARBA" id="ARBA00022472"/>
    </source>
</evidence>
<evidence type="ECO:0000256" key="5">
    <source>
        <dbReference type="ARBA" id="ARBA00023015"/>
    </source>
</evidence>
<evidence type="ECO:0000256" key="4">
    <source>
        <dbReference type="ARBA" id="ARBA00022884"/>
    </source>
</evidence>
<organism evidence="9 10">
    <name type="scientific">Holospora curviuscula</name>
    <dbReference type="NCBI Taxonomy" id="1082868"/>
    <lineage>
        <taxon>Bacteria</taxon>
        <taxon>Pseudomonadati</taxon>
        <taxon>Pseudomonadota</taxon>
        <taxon>Alphaproteobacteria</taxon>
        <taxon>Holosporales</taxon>
        <taxon>Holosporaceae</taxon>
        <taxon>Holospora</taxon>
    </lineage>
</organism>
<evidence type="ECO:0000313" key="10">
    <source>
        <dbReference type="Proteomes" id="UP000239425"/>
    </source>
</evidence>
<dbReference type="PROSITE" id="PS50084">
    <property type="entry name" value="KH_TYPE_1"/>
    <property type="match status" value="1"/>
</dbReference>
<dbReference type="Pfam" id="PF26594">
    <property type="entry name" value="KH_NusA_2nd"/>
    <property type="match status" value="1"/>
</dbReference>
<dbReference type="PROSITE" id="PS50126">
    <property type="entry name" value="S1"/>
    <property type="match status" value="1"/>
</dbReference>
<dbReference type="AlphaFoldDB" id="A0A2S5RAN6"/>
<dbReference type="InterPro" id="IPR013735">
    <property type="entry name" value="TF_NusA_N"/>
</dbReference>
<keyword evidence="4 7" id="KW-0694">RNA-binding</keyword>
<dbReference type="InterPro" id="IPR009019">
    <property type="entry name" value="KH_sf_prok-type"/>
</dbReference>
<dbReference type="SMART" id="SM00316">
    <property type="entry name" value="S1"/>
    <property type="match status" value="1"/>
</dbReference>
<evidence type="ECO:0000256" key="3">
    <source>
        <dbReference type="ARBA" id="ARBA00022814"/>
    </source>
</evidence>
<dbReference type="GO" id="GO:0003700">
    <property type="term" value="F:DNA-binding transcription factor activity"/>
    <property type="evidence" value="ECO:0007669"/>
    <property type="project" value="InterPro"/>
</dbReference>
<keyword evidence="2 7" id="KW-0963">Cytoplasm</keyword>
<dbReference type="Gene3D" id="2.40.50.140">
    <property type="entry name" value="Nucleic acid-binding proteins"/>
    <property type="match status" value="1"/>
</dbReference>
<dbReference type="GO" id="GO:0006353">
    <property type="term" value="P:DNA-templated transcription termination"/>
    <property type="evidence" value="ECO:0007669"/>
    <property type="project" value="UniProtKB-UniRule"/>
</dbReference>
<dbReference type="InterPro" id="IPR003029">
    <property type="entry name" value="S1_domain"/>
</dbReference>
<keyword evidence="6 7" id="KW-0804">Transcription</keyword>
<dbReference type="PANTHER" id="PTHR22648">
    <property type="entry name" value="TRANSCRIPTION TERMINATION FACTOR NUSA"/>
    <property type="match status" value="1"/>
</dbReference>
<dbReference type="Pfam" id="PF08529">
    <property type="entry name" value="NusA_N"/>
    <property type="match status" value="1"/>
</dbReference>
<dbReference type="GO" id="GO:0000166">
    <property type="term" value="F:nucleotide binding"/>
    <property type="evidence" value="ECO:0007669"/>
    <property type="project" value="InterPro"/>
</dbReference>
<dbReference type="RefSeq" id="WP_104206494.1">
    <property type="nucleotide sequence ID" value="NZ_PHHC01000078.1"/>
</dbReference>
<comment type="subunit">
    <text evidence="7">Monomer. Binds directly to the core enzyme of the DNA-dependent RNA polymerase and to nascent RNA.</text>
</comment>
<dbReference type="Proteomes" id="UP000239425">
    <property type="component" value="Unassembled WGS sequence"/>
</dbReference>